<keyword evidence="6" id="KW-1185">Reference proteome</keyword>
<dbReference type="GO" id="GO:0009435">
    <property type="term" value="P:NAD+ biosynthetic process"/>
    <property type="evidence" value="ECO:0007669"/>
    <property type="project" value="InterPro"/>
</dbReference>
<feature type="domain" description="Aspartate dehydrogenase" evidence="3">
    <location>
        <begin position="165"/>
        <end position="256"/>
    </location>
</feature>
<dbReference type="InterPro" id="IPR002811">
    <property type="entry name" value="Asp_DH"/>
</dbReference>
<name>A0A914A7S8_PATMI</name>
<feature type="domain" description="Aspartate/homoserine dehydrogenase NAD-binding" evidence="4">
    <location>
        <begin position="11"/>
        <end position="115"/>
    </location>
</feature>
<dbReference type="InterPro" id="IPR036291">
    <property type="entry name" value="NAD(P)-bd_dom_sf"/>
</dbReference>
<reference evidence="5" key="1">
    <citation type="submission" date="2022-11" db="UniProtKB">
        <authorList>
            <consortium name="EnsemblMetazoa"/>
        </authorList>
    </citation>
    <scope>IDENTIFICATION</scope>
</reference>
<evidence type="ECO:0000259" key="4">
    <source>
        <dbReference type="Pfam" id="PF03447"/>
    </source>
</evidence>
<proteinExistence type="inferred from homology"/>
<dbReference type="Pfam" id="PF03447">
    <property type="entry name" value="NAD_binding_3"/>
    <property type="match status" value="1"/>
</dbReference>
<comment type="similarity">
    <text evidence="1">Belongs to the L-aspartate dehydrogenase family.</text>
</comment>
<dbReference type="GO" id="GO:0033735">
    <property type="term" value="F:aspartate dehydrogenase [NAD(P)+] activity"/>
    <property type="evidence" value="ECO:0007669"/>
    <property type="project" value="InterPro"/>
</dbReference>
<sequence length="277" mass="29782">MSSKRKVGIVGFGHLGQYLHQAVKDSADLDVAFVWNRTTSALRETVAEQHILEDLSKFADRQPDLIVEVAHPVISSQYGEAFLAVADYMVGSPTALANQEVEDKLRTAAKHHGLYIPTGAFWGGNDIQKMADRGTLKALTVTMTKHPHSFKLNGILKEKNDAVTDRKTVLYEGSVRDLCPLAPNNVNTMAAASIAAHNLGFDGVQGRLVADPHLMDWHIVEVDVTGPGDVEAGKAFTVSTVRRNPAQVGKVTGSATYASFLSSMLGAHGRGSGVHLC</sequence>
<evidence type="ECO:0000256" key="2">
    <source>
        <dbReference type="ARBA" id="ARBA00020169"/>
    </source>
</evidence>
<dbReference type="SUPFAM" id="SSF51735">
    <property type="entry name" value="NAD(P)-binding Rossmann-fold domains"/>
    <property type="match status" value="1"/>
</dbReference>
<dbReference type="Gene3D" id="3.30.360.10">
    <property type="entry name" value="Dihydrodipicolinate Reductase, domain 2"/>
    <property type="match status" value="1"/>
</dbReference>
<dbReference type="AlphaFoldDB" id="A0A914A7S8"/>
<protein>
    <recommendedName>
        <fullName evidence="2">Aspartate dehydrogenase domain-containing protein</fullName>
    </recommendedName>
</protein>
<dbReference type="OrthoDB" id="4310724at2759"/>
<dbReference type="GeneID" id="119730579"/>
<evidence type="ECO:0000259" key="3">
    <source>
        <dbReference type="Pfam" id="PF01958"/>
    </source>
</evidence>
<evidence type="ECO:0000313" key="6">
    <source>
        <dbReference type="Proteomes" id="UP000887568"/>
    </source>
</evidence>
<dbReference type="InterPro" id="IPR005106">
    <property type="entry name" value="Asp/hSer_DH_NAD-bd"/>
</dbReference>
<dbReference type="PIRSF" id="PIRSF005227">
    <property type="entry name" value="Asp_dh_NAD_syn"/>
    <property type="match status" value="1"/>
</dbReference>
<dbReference type="OMA" id="KHPTSFK"/>
<dbReference type="PANTHER" id="PTHR31873:SF6">
    <property type="entry name" value="ASPARTATE DEHYDROGENASE DOMAIN-CONTAINING PROTEIN"/>
    <property type="match status" value="1"/>
</dbReference>
<dbReference type="Pfam" id="PF01958">
    <property type="entry name" value="Asp_DH_C"/>
    <property type="match status" value="1"/>
</dbReference>
<dbReference type="Proteomes" id="UP000887568">
    <property type="component" value="Unplaced"/>
</dbReference>
<dbReference type="EnsemblMetazoa" id="XM_038203558.1">
    <property type="protein sequence ID" value="XP_038059486.1"/>
    <property type="gene ID" value="LOC119730579"/>
</dbReference>
<dbReference type="InterPro" id="IPR011182">
    <property type="entry name" value="L-Asp_DH"/>
</dbReference>
<dbReference type="PANTHER" id="PTHR31873">
    <property type="entry name" value="L-ASPARTATE DEHYDROGENASE-RELATED"/>
    <property type="match status" value="1"/>
</dbReference>
<dbReference type="RefSeq" id="XP_038059486.1">
    <property type="nucleotide sequence ID" value="XM_038203558.1"/>
</dbReference>
<organism evidence="5 6">
    <name type="scientific">Patiria miniata</name>
    <name type="common">Bat star</name>
    <name type="synonym">Asterina miniata</name>
    <dbReference type="NCBI Taxonomy" id="46514"/>
    <lineage>
        <taxon>Eukaryota</taxon>
        <taxon>Metazoa</taxon>
        <taxon>Echinodermata</taxon>
        <taxon>Eleutherozoa</taxon>
        <taxon>Asterozoa</taxon>
        <taxon>Asteroidea</taxon>
        <taxon>Valvatacea</taxon>
        <taxon>Valvatida</taxon>
        <taxon>Asterinidae</taxon>
        <taxon>Patiria</taxon>
    </lineage>
</organism>
<dbReference type="Gene3D" id="3.40.50.720">
    <property type="entry name" value="NAD(P)-binding Rossmann-like Domain"/>
    <property type="match status" value="1"/>
</dbReference>
<accession>A0A914A7S8</accession>
<evidence type="ECO:0000256" key="1">
    <source>
        <dbReference type="ARBA" id="ARBA00008331"/>
    </source>
</evidence>
<dbReference type="GO" id="GO:0050661">
    <property type="term" value="F:NADP binding"/>
    <property type="evidence" value="ECO:0007669"/>
    <property type="project" value="InterPro"/>
</dbReference>
<evidence type="ECO:0000313" key="5">
    <source>
        <dbReference type="EnsemblMetazoa" id="XP_038059486.1"/>
    </source>
</evidence>
<dbReference type="SUPFAM" id="SSF55347">
    <property type="entry name" value="Glyceraldehyde-3-phosphate dehydrogenase-like, C-terminal domain"/>
    <property type="match status" value="1"/>
</dbReference>